<evidence type="ECO:0000313" key="7">
    <source>
        <dbReference type="Proteomes" id="UP001432146"/>
    </source>
</evidence>
<dbReference type="GO" id="GO:0050660">
    <property type="term" value="F:flavin adenine dinucleotide binding"/>
    <property type="evidence" value="ECO:0007669"/>
    <property type="project" value="InterPro"/>
</dbReference>
<keyword evidence="2 3" id="KW-0274">FAD</keyword>
<dbReference type="Gene3D" id="3.50.50.60">
    <property type="entry name" value="FAD/NAD(P)-binding domain"/>
    <property type="match status" value="1"/>
</dbReference>
<gene>
    <name evidence="6" type="ORF">QLX08_001517</name>
</gene>
<dbReference type="Gene3D" id="3.30.560.10">
    <property type="entry name" value="Glucose Oxidase, domain 3"/>
    <property type="match status" value="1"/>
</dbReference>
<keyword evidence="7" id="KW-1185">Reference proteome</keyword>
<dbReference type="PIRSF" id="PIRSF000137">
    <property type="entry name" value="Alcohol_oxidase"/>
    <property type="match status" value="1"/>
</dbReference>
<keyword evidence="4" id="KW-0812">Transmembrane</keyword>
<comment type="cofactor">
    <cofactor evidence="2">
        <name>FAD</name>
        <dbReference type="ChEBI" id="CHEBI:57692"/>
    </cofactor>
</comment>
<dbReference type="AlphaFoldDB" id="A0AAW1AFF7"/>
<name>A0AAW1AFF7_9HYME</name>
<evidence type="ECO:0000256" key="1">
    <source>
        <dbReference type="ARBA" id="ARBA00010790"/>
    </source>
</evidence>
<comment type="caution">
    <text evidence="6">The sequence shown here is derived from an EMBL/GenBank/DDBJ whole genome shotgun (WGS) entry which is preliminary data.</text>
</comment>
<keyword evidence="4" id="KW-1133">Transmembrane helix</keyword>
<evidence type="ECO:0000256" key="2">
    <source>
        <dbReference type="PIRSR" id="PIRSR000137-2"/>
    </source>
</evidence>
<feature type="transmembrane region" description="Helical" evidence="4">
    <location>
        <begin position="6"/>
        <end position="30"/>
    </location>
</feature>
<dbReference type="SUPFAM" id="SSF54373">
    <property type="entry name" value="FAD-linked reductases, C-terminal domain"/>
    <property type="match status" value="1"/>
</dbReference>
<proteinExistence type="inferred from homology"/>
<dbReference type="InterPro" id="IPR012132">
    <property type="entry name" value="GMC_OxRdtase"/>
</dbReference>
<keyword evidence="3" id="KW-0285">Flavoprotein</keyword>
<dbReference type="Pfam" id="PF05199">
    <property type="entry name" value="GMC_oxred_C"/>
    <property type="match status" value="1"/>
</dbReference>
<reference evidence="6 7" key="1">
    <citation type="submission" date="2024-05" db="EMBL/GenBank/DDBJ databases">
        <title>The nuclear and mitochondrial genome assemblies of Tetragonisca angustula (Apidae: Meliponini), a tiny yet remarkable pollinator in the Neotropics.</title>
        <authorList>
            <person name="Ferrari R."/>
            <person name="Ricardo P.C."/>
            <person name="Dias F.C."/>
            <person name="Araujo N.S."/>
            <person name="Soares D.O."/>
            <person name="Zhou Q.-S."/>
            <person name="Zhu C.-D."/>
            <person name="Coutinho L."/>
            <person name="Airas M.C."/>
            <person name="Batista T.M."/>
        </authorList>
    </citation>
    <scope>NUCLEOTIDE SEQUENCE [LARGE SCALE GENOMIC DNA]</scope>
    <source>
        <strain evidence="6">ASF017062</strain>
        <tissue evidence="6">Abdomen</tissue>
    </source>
</reference>
<dbReference type="SUPFAM" id="SSF51905">
    <property type="entry name" value="FAD/NAD(P)-binding domain"/>
    <property type="match status" value="1"/>
</dbReference>
<dbReference type="PANTHER" id="PTHR11552">
    <property type="entry name" value="GLUCOSE-METHANOL-CHOLINE GMC OXIDOREDUCTASE"/>
    <property type="match status" value="1"/>
</dbReference>
<evidence type="ECO:0000256" key="4">
    <source>
        <dbReference type="SAM" id="Phobius"/>
    </source>
</evidence>
<dbReference type="Proteomes" id="UP001432146">
    <property type="component" value="Unassembled WGS sequence"/>
</dbReference>
<dbReference type="GO" id="GO:0016614">
    <property type="term" value="F:oxidoreductase activity, acting on CH-OH group of donors"/>
    <property type="evidence" value="ECO:0007669"/>
    <property type="project" value="InterPro"/>
</dbReference>
<keyword evidence="4" id="KW-0472">Membrane</keyword>
<dbReference type="EMBL" id="JAWNGG020000020">
    <property type="protein sequence ID" value="KAK9308530.1"/>
    <property type="molecule type" value="Genomic_DNA"/>
</dbReference>
<dbReference type="InterPro" id="IPR036188">
    <property type="entry name" value="FAD/NAD-bd_sf"/>
</dbReference>
<dbReference type="InterPro" id="IPR007867">
    <property type="entry name" value="GMC_OxRtase_C"/>
</dbReference>
<evidence type="ECO:0000256" key="3">
    <source>
        <dbReference type="RuleBase" id="RU003968"/>
    </source>
</evidence>
<dbReference type="PROSITE" id="PS00623">
    <property type="entry name" value="GMC_OXRED_1"/>
    <property type="match status" value="1"/>
</dbReference>
<evidence type="ECO:0000313" key="6">
    <source>
        <dbReference type="EMBL" id="KAK9308530.1"/>
    </source>
</evidence>
<accession>A0AAW1AFF7</accession>
<organism evidence="6 7">
    <name type="scientific">Tetragonisca angustula</name>
    <dbReference type="NCBI Taxonomy" id="166442"/>
    <lineage>
        <taxon>Eukaryota</taxon>
        <taxon>Metazoa</taxon>
        <taxon>Ecdysozoa</taxon>
        <taxon>Arthropoda</taxon>
        <taxon>Hexapoda</taxon>
        <taxon>Insecta</taxon>
        <taxon>Pterygota</taxon>
        <taxon>Neoptera</taxon>
        <taxon>Endopterygota</taxon>
        <taxon>Hymenoptera</taxon>
        <taxon>Apocrita</taxon>
        <taxon>Aculeata</taxon>
        <taxon>Apoidea</taxon>
        <taxon>Anthophila</taxon>
        <taxon>Apidae</taxon>
        <taxon>Tetragonisca</taxon>
    </lineage>
</organism>
<feature type="binding site" evidence="2">
    <location>
        <begin position="142"/>
        <end position="145"/>
    </location>
    <ligand>
        <name>FAD</name>
        <dbReference type="ChEBI" id="CHEBI:57692"/>
    </ligand>
</feature>
<evidence type="ECO:0000259" key="5">
    <source>
        <dbReference type="PROSITE" id="PS00623"/>
    </source>
</evidence>
<feature type="binding site" evidence="2">
    <location>
        <position position="134"/>
    </location>
    <ligand>
        <name>FAD</name>
        <dbReference type="ChEBI" id="CHEBI:57692"/>
    </ligand>
</feature>
<protein>
    <recommendedName>
        <fullName evidence="5">Glucose-methanol-choline oxidoreductase N-terminal domain-containing protein</fullName>
    </recommendedName>
</protein>
<dbReference type="Pfam" id="PF00732">
    <property type="entry name" value="GMC_oxred_N"/>
    <property type="match status" value="1"/>
</dbReference>
<dbReference type="InterPro" id="IPR000172">
    <property type="entry name" value="GMC_OxRdtase_N"/>
</dbReference>
<dbReference type="PANTHER" id="PTHR11552:SF226">
    <property type="entry name" value="RE28171P"/>
    <property type="match status" value="1"/>
</dbReference>
<comment type="similarity">
    <text evidence="1 3">Belongs to the GMC oxidoreductase family.</text>
</comment>
<sequence length="621" mass="69387">MAIGLTTLFSTTSILGFSLIPLLAIGLTVFRYNQADPESHPNDARQLLRVYDFIVIGGGSAGAVVASRLSEVSNWTVLLVEAGGNENEISDVPVLAGYTQLSDMDWKYQTSPPTVSAYCLAMIGDRCNWPRGKVLGGSSVLNAMVYVRGNRRDYDNWARLGNVGWSYNEVLPYFLKSEDNRNPYLARTPYHSTGGYLTVQESPWRSPLSIAFLQAGQELGYENRDINGANQTGFMLTQSTIRRGSRCSTAKAFLRPVKARGNLHIAMNTQALRILFNGDKRASGVEVLRDGRQQVIRVRREVVLSAGTINSAQLLMLSGIGPREHLADLGIPTLSDLRVGDNLQDHVGLGGLTFVVNEPVSLKKDRFETFSVMMEYVLNEKGPMTNPGVEGLAFVNTRYADPSDDYPDMQFHFAPSSINSDGGDQIKRILGLRDRVYNTVYKPLNHAETWSILPLLLRPRSTGWVRLKSKNPLVQPDINPNYFTHREDMDVLIEGVRIALRLSNTTAFQRFGSRPHTIRMPGCQRYLFDTYDYWECAIRHFTFTIYHPTGTCKMGPRSDPAAVVDPRLRVYGVKGLRVADASIMPVIISGNPNAPTIMIGEKASDMIKEDWMYKRKRFVGR</sequence>
<feature type="domain" description="Glucose-methanol-choline oxidoreductase N-terminal" evidence="5">
    <location>
        <begin position="132"/>
        <end position="155"/>
    </location>
</feature>